<reference evidence="13" key="1">
    <citation type="submission" date="2025-08" db="UniProtKB">
        <authorList>
            <consortium name="Ensembl"/>
        </authorList>
    </citation>
    <scope>IDENTIFICATION</scope>
</reference>
<evidence type="ECO:0000256" key="3">
    <source>
        <dbReference type="ARBA" id="ARBA00022692"/>
    </source>
</evidence>
<dbReference type="GO" id="GO:0031295">
    <property type="term" value="P:T cell costimulation"/>
    <property type="evidence" value="ECO:0007669"/>
    <property type="project" value="TreeGrafter"/>
</dbReference>
<dbReference type="SUPFAM" id="SSF48726">
    <property type="entry name" value="Immunoglobulin"/>
    <property type="match status" value="1"/>
</dbReference>
<evidence type="ECO:0000256" key="4">
    <source>
        <dbReference type="ARBA" id="ARBA00022729"/>
    </source>
</evidence>
<keyword evidence="2" id="KW-1003">Cell membrane</keyword>
<keyword evidence="7" id="KW-1015">Disulfide bond</keyword>
<evidence type="ECO:0000256" key="11">
    <source>
        <dbReference type="SAM" id="SignalP"/>
    </source>
</evidence>
<dbReference type="GO" id="GO:0042130">
    <property type="term" value="P:negative regulation of T cell proliferation"/>
    <property type="evidence" value="ECO:0007669"/>
    <property type="project" value="TreeGrafter"/>
</dbReference>
<dbReference type="GO" id="GO:0071222">
    <property type="term" value="P:cellular response to lipopolysaccharide"/>
    <property type="evidence" value="ECO:0007669"/>
    <property type="project" value="TreeGrafter"/>
</dbReference>
<dbReference type="GO" id="GO:0042102">
    <property type="term" value="P:positive regulation of T cell proliferation"/>
    <property type="evidence" value="ECO:0007669"/>
    <property type="project" value="TreeGrafter"/>
</dbReference>
<keyword evidence="4 11" id="KW-0732">Signal</keyword>
<feature type="domain" description="Ig-like" evidence="12">
    <location>
        <begin position="26"/>
        <end position="129"/>
    </location>
</feature>
<keyword evidence="3" id="KW-0812">Transmembrane</keyword>
<dbReference type="PROSITE" id="PS50835">
    <property type="entry name" value="IG_LIKE"/>
    <property type="match status" value="1"/>
</dbReference>
<dbReference type="AlphaFoldDB" id="A0A3Q3J6I3"/>
<protein>
    <recommendedName>
        <fullName evidence="12">Ig-like domain-containing protein</fullName>
    </recommendedName>
</protein>
<evidence type="ECO:0000256" key="5">
    <source>
        <dbReference type="ARBA" id="ARBA00022989"/>
    </source>
</evidence>
<evidence type="ECO:0000256" key="8">
    <source>
        <dbReference type="ARBA" id="ARBA00023170"/>
    </source>
</evidence>
<keyword evidence="8" id="KW-0675">Receptor</keyword>
<evidence type="ECO:0000256" key="9">
    <source>
        <dbReference type="ARBA" id="ARBA00023180"/>
    </source>
</evidence>
<dbReference type="PANTHER" id="PTHR25466">
    <property type="entry name" value="T-LYMPHOCYTE ACTIVATION ANTIGEN"/>
    <property type="match status" value="1"/>
</dbReference>
<keyword evidence="6" id="KW-0472">Membrane</keyword>
<dbReference type="SMART" id="SM00409">
    <property type="entry name" value="IG"/>
    <property type="match status" value="1"/>
</dbReference>
<comment type="subcellular location">
    <subcellularLocation>
        <location evidence="1">Cell membrane</location>
        <topology evidence="1">Single-pass type I membrane protein</topology>
    </subcellularLocation>
</comment>
<evidence type="ECO:0000256" key="6">
    <source>
        <dbReference type="ARBA" id="ARBA00023136"/>
    </source>
</evidence>
<dbReference type="PANTHER" id="PTHR25466:SF14">
    <property type="entry name" value="BUTYROPHILIN SUBFAMILY 2 MEMBER A2-LIKE-RELATED"/>
    <property type="match status" value="1"/>
</dbReference>
<keyword evidence="9" id="KW-0325">Glycoprotein</keyword>
<keyword evidence="14" id="KW-1185">Reference proteome</keyword>
<evidence type="ECO:0000256" key="10">
    <source>
        <dbReference type="ARBA" id="ARBA00023319"/>
    </source>
</evidence>
<evidence type="ECO:0000256" key="1">
    <source>
        <dbReference type="ARBA" id="ARBA00004251"/>
    </source>
</evidence>
<accession>A0A3Q3J6I3</accession>
<evidence type="ECO:0000256" key="2">
    <source>
        <dbReference type="ARBA" id="ARBA00022475"/>
    </source>
</evidence>
<feature type="chain" id="PRO_5018745960" description="Ig-like domain-containing protein" evidence="11">
    <location>
        <begin position="18"/>
        <end position="139"/>
    </location>
</feature>
<evidence type="ECO:0000256" key="7">
    <source>
        <dbReference type="ARBA" id="ARBA00023157"/>
    </source>
</evidence>
<sequence>GYSTAVLLLLRPGLLLHLDPLTSDLCLLFSDLDPINITVKPGDTITLPSVEWKRPDLVPQDVVKYQDGRPDPENQHPSFKDRVELEDSEMDGDVSLVLRNVTTGDRGTYECHVNLRGTDNMFSSSILFSIIDLYVDPGE</sequence>
<reference evidence="13" key="2">
    <citation type="submission" date="2025-09" db="UniProtKB">
        <authorList>
            <consortium name="Ensembl"/>
        </authorList>
    </citation>
    <scope>IDENTIFICATION</scope>
</reference>
<keyword evidence="10" id="KW-0393">Immunoglobulin domain</keyword>
<dbReference type="Pfam" id="PF07686">
    <property type="entry name" value="V-set"/>
    <property type="match status" value="1"/>
</dbReference>
<dbReference type="Proteomes" id="UP000261600">
    <property type="component" value="Unplaced"/>
</dbReference>
<proteinExistence type="predicted"/>
<dbReference type="InterPro" id="IPR051713">
    <property type="entry name" value="T-cell_Activation_Regulation"/>
</dbReference>
<dbReference type="Ensembl" id="ENSMALT00000014458.1">
    <property type="protein sequence ID" value="ENSMALP00000014154.1"/>
    <property type="gene ID" value="ENSMALG00000009961.1"/>
</dbReference>
<keyword evidence="5" id="KW-1133">Transmembrane helix</keyword>
<feature type="signal peptide" evidence="11">
    <location>
        <begin position="1"/>
        <end position="17"/>
    </location>
</feature>
<dbReference type="GO" id="GO:0007166">
    <property type="term" value="P:cell surface receptor signaling pathway"/>
    <property type="evidence" value="ECO:0007669"/>
    <property type="project" value="TreeGrafter"/>
</dbReference>
<evidence type="ECO:0000313" key="13">
    <source>
        <dbReference type="Ensembl" id="ENSMALP00000014154.1"/>
    </source>
</evidence>
<dbReference type="InterPro" id="IPR003599">
    <property type="entry name" value="Ig_sub"/>
</dbReference>
<dbReference type="InterPro" id="IPR013106">
    <property type="entry name" value="Ig_V-set"/>
</dbReference>
<dbReference type="InterPro" id="IPR007110">
    <property type="entry name" value="Ig-like_dom"/>
</dbReference>
<name>A0A3Q3J6I3_MONAL</name>
<dbReference type="GO" id="GO:0009897">
    <property type="term" value="C:external side of plasma membrane"/>
    <property type="evidence" value="ECO:0007669"/>
    <property type="project" value="TreeGrafter"/>
</dbReference>
<dbReference type="Gene3D" id="2.60.40.10">
    <property type="entry name" value="Immunoglobulins"/>
    <property type="match status" value="1"/>
</dbReference>
<dbReference type="InterPro" id="IPR013783">
    <property type="entry name" value="Ig-like_fold"/>
</dbReference>
<dbReference type="GO" id="GO:0006955">
    <property type="term" value="P:immune response"/>
    <property type="evidence" value="ECO:0007669"/>
    <property type="project" value="TreeGrafter"/>
</dbReference>
<evidence type="ECO:0000313" key="14">
    <source>
        <dbReference type="Proteomes" id="UP000261600"/>
    </source>
</evidence>
<dbReference type="InterPro" id="IPR036179">
    <property type="entry name" value="Ig-like_dom_sf"/>
</dbReference>
<evidence type="ECO:0000259" key="12">
    <source>
        <dbReference type="PROSITE" id="PS50835"/>
    </source>
</evidence>
<organism evidence="13 14">
    <name type="scientific">Monopterus albus</name>
    <name type="common">Swamp eel</name>
    <dbReference type="NCBI Taxonomy" id="43700"/>
    <lineage>
        <taxon>Eukaryota</taxon>
        <taxon>Metazoa</taxon>
        <taxon>Chordata</taxon>
        <taxon>Craniata</taxon>
        <taxon>Vertebrata</taxon>
        <taxon>Euteleostomi</taxon>
        <taxon>Actinopterygii</taxon>
        <taxon>Neopterygii</taxon>
        <taxon>Teleostei</taxon>
        <taxon>Neoteleostei</taxon>
        <taxon>Acanthomorphata</taxon>
        <taxon>Anabantaria</taxon>
        <taxon>Synbranchiformes</taxon>
        <taxon>Synbranchidae</taxon>
        <taxon>Monopterus</taxon>
    </lineage>
</organism>